<dbReference type="InterPro" id="IPR000184">
    <property type="entry name" value="Bac_surfAg_D15"/>
</dbReference>
<keyword evidence="5 8" id="KW-0677">Repeat</keyword>
<feature type="domain" description="POTRA" evidence="10">
    <location>
        <begin position="53"/>
        <end position="120"/>
    </location>
</feature>
<evidence type="ECO:0000256" key="8">
    <source>
        <dbReference type="HAMAP-Rule" id="MF_01430"/>
    </source>
</evidence>
<evidence type="ECO:0000256" key="5">
    <source>
        <dbReference type="ARBA" id="ARBA00022737"/>
    </source>
</evidence>
<evidence type="ECO:0000256" key="6">
    <source>
        <dbReference type="ARBA" id="ARBA00023136"/>
    </source>
</evidence>
<feature type="domain" description="POTRA" evidence="10">
    <location>
        <begin position="374"/>
        <end position="447"/>
    </location>
</feature>
<evidence type="ECO:0000313" key="12">
    <source>
        <dbReference type="Proteomes" id="UP000193963"/>
    </source>
</evidence>
<dbReference type="InterPro" id="IPR023707">
    <property type="entry name" value="OM_assembly_BamA"/>
</dbReference>
<dbReference type="Gene3D" id="2.40.160.50">
    <property type="entry name" value="membrane protein fhac: a member of the omp85/tpsb transporter family"/>
    <property type="match status" value="1"/>
</dbReference>
<dbReference type="Gene3D" id="3.10.20.310">
    <property type="entry name" value="membrane protein fhac"/>
    <property type="match status" value="5"/>
</dbReference>
<evidence type="ECO:0000256" key="7">
    <source>
        <dbReference type="ARBA" id="ARBA00023237"/>
    </source>
</evidence>
<proteinExistence type="inferred from homology"/>
<reference evidence="11 12" key="1">
    <citation type="submission" date="2017-03" db="EMBL/GenBank/DDBJ databases">
        <authorList>
            <person name="Afonso C.L."/>
            <person name="Miller P.J."/>
            <person name="Scott M.A."/>
            <person name="Spackman E."/>
            <person name="Goraichik I."/>
            <person name="Dimitrov K.M."/>
            <person name="Suarez D.L."/>
            <person name="Swayne D.E."/>
        </authorList>
    </citation>
    <scope>NUCLEOTIDE SEQUENCE [LARGE SCALE GENOMIC DNA]</scope>
    <source>
        <strain evidence="11 12">CECT 7751</strain>
    </source>
</reference>
<keyword evidence="4 8" id="KW-0732">Signal</keyword>
<dbReference type="InterPro" id="IPR039910">
    <property type="entry name" value="D15-like"/>
</dbReference>
<keyword evidence="6 8" id="KW-0472">Membrane</keyword>
<evidence type="ECO:0000256" key="9">
    <source>
        <dbReference type="NCBIfam" id="TIGR03303"/>
    </source>
</evidence>
<dbReference type="Pfam" id="PF07244">
    <property type="entry name" value="POTRA"/>
    <property type="match status" value="3"/>
</dbReference>
<keyword evidence="3 8" id="KW-0812">Transmembrane</keyword>
<dbReference type="AlphaFoldDB" id="A0A1X6Z931"/>
<dbReference type="GO" id="GO:0043165">
    <property type="term" value="P:Gram-negative-bacterium-type cell outer membrane assembly"/>
    <property type="evidence" value="ECO:0007669"/>
    <property type="project" value="UniProtKB-UniRule"/>
</dbReference>
<dbReference type="NCBIfam" id="TIGR03303">
    <property type="entry name" value="OM_YaeT"/>
    <property type="match status" value="1"/>
</dbReference>
<keyword evidence="12" id="KW-1185">Reference proteome</keyword>
<dbReference type="EMBL" id="FWFN01000004">
    <property type="protein sequence ID" value="SLN44088.1"/>
    <property type="molecule type" value="Genomic_DNA"/>
</dbReference>
<dbReference type="GO" id="GO:0051205">
    <property type="term" value="P:protein insertion into membrane"/>
    <property type="evidence" value="ECO:0007669"/>
    <property type="project" value="UniProtKB-UniRule"/>
</dbReference>
<dbReference type="HAMAP" id="MF_01430">
    <property type="entry name" value="OM_assembly_BamA"/>
    <property type="match status" value="1"/>
</dbReference>
<dbReference type="GO" id="GO:0009279">
    <property type="term" value="C:cell outer membrane"/>
    <property type="evidence" value="ECO:0007669"/>
    <property type="project" value="UniProtKB-SubCell"/>
</dbReference>
<evidence type="ECO:0000256" key="1">
    <source>
        <dbReference type="ARBA" id="ARBA00004370"/>
    </source>
</evidence>
<dbReference type="PIRSF" id="PIRSF006076">
    <property type="entry name" value="OM_assembly_OMP85"/>
    <property type="match status" value="1"/>
</dbReference>
<dbReference type="InterPro" id="IPR034746">
    <property type="entry name" value="POTRA"/>
</dbReference>
<accession>A0A1X6Z931</accession>
<evidence type="ECO:0000313" key="11">
    <source>
        <dbReference type="EMBL" id="SLN44088.1"/>
    </source>
</evidence>
<comment type="function">
    <text evidence="8">Part of the outer membrane protein assembly complex, which is involved in assembly and insertion of beta-barrel proteins into the outer membrane.</text>
</comment>
<keyword evidence="7 8" id="KW-0998">Cell outer membrane</keyword>
<evidence type="ECO:0000259" key="10">
    <source>
        <dbReference type="PROSITE" id="PS51779"/>
    </source>
</evidence>
<organism evidence="11 12">
    <name type="scientific">Pseudooceanicola marinus</name>
    <dbReference type="NCBI Taxonomy" id="396013"/>
    <lineage>
        <taxon>Bacteria</taxon>
        <taxon>Pseudomonadati</taxon>
        <taxon>Pseudomonadota</taxon>
        <taxon>Alphaproteobacteria</taxon>
        <taxon>Rhodobacterales</taxon>
        <taxon>Paracoccaceae</taxon>
        <taxon>Pseudooceanicola</taxon>
    </lineage>
</organism>
<protein>
    <recommendedName>
        <fullName evidence="8 9">Outer membrane protein assembly factor BamA</fullName>
    </recommendedName>
</protein>
<sequence>MSDWVWNMTNTFGAGAAPSVRRNKFSLPLAAAIFAIVSGVSLTAPDAVLAQSYRFNAVAIEGNQRIPDATVVSYAGIGRGEAVTAAELNDAYQNIVNSGLFETVELTPRGGTLVISVTEYPTINRISFEGNRRIKDDALTEIVQSTSRQVFSPTRAEADAALISEAYSQQGRLAARVTPRIIRRSDNRVDLVFEVFEGDNAEVERISFVGNTVYSDRRLRQVLESKQAGLLRAFFRSDTFVADRIEFDRRVLNDFYQSRGYVDFRITGVSAELSPERDGYVVTFNVQEGQPFEFGRITTVSEYEGVDAAPYQEALRIKPGQTYTPTDVENSITRMERLAVRQGRDFLRIEPRITRNDRDLTLDVEFVLSRGPRVFVERIDIEGNTTTLDRVIRQEFRMAEGDPFNPREIRQTAERIRALGFFSSADVNAREGTRPDQVILDVDVEEAPTGSLSFGGTYSTTDGFGLQVAFQERNFLGRGQTLGVTVSGVSSNTNYSINFVEPRLLGRDLRLNFGLSYSESESDYSDYDAISGSFTTGLTFPLSERSSLNLNYKLNARDINLDDDSDVGPLLRAEAEEDLRYSSSVGYTYAYDTRLTGLNPNAGILLEFGQDFGGVGGDVEFIRSTARAIAQTAVWNEDVTLRATFRAGNISMLGGSDSIATDRYRIGSSIMRGFTPDGIGPRQYSPGNYDDALGGTTYAVAQFDAEFPLGLPEELGITGGVFYDVGSVWGLDQSDSDVFYEDFSLRQVVGVSLFWDTPVGPLRFNWTTALQKEDFDEEQTFDLSIRTDF</sequence>
<evidence type="ECO:0000256" key="3">
    <source>
        <dbReference type="ARBA" id="ARBA00022692"/>
    </source>
</evidence>
<dbReference type="InterPro" id="IPR010827">
    <property type="entry name" value="BamA/TamA_POTRA"/>
</dbReference>
<feature type="domain" description="POTRA" evidence="10">
    <location>
        <begin position="121"/>
        <end position="198"/>
    </location>
</feature>
<evidence type="ECO:0000256" key="2">
    <source>
        <dbReference type="ARBA" id="ARBA00022452"/>
    </source>
</evidence>
<comment type="similarity">
    <text evidence="8">Belongs to the BamA family.</text>
</comment>
<keyword evidence="2 8" id="KW-1134">Transmembrane beta strand</keyword>
<dbReference type="Proteomes" id="UP000193963">
    <property type="component" value="Unassembled WGS sequence"/>
</dbReference>
<gene>
    <name evidence="11" type="primary">bamA_2</name>
    <name evidence="8" type="synonym">bamA</name>
    <name evidence="11" type="ORF">PSM7751_02005</name>
</gene>
<comment type="subcellular location">
    <subcellularLocation>
        <location evidence="8">Cell outer membrane</location>
    </subcellularLocation>
    <subcellularLocation>
        <location evidence="1">Membrane</location>
    </subcellularLocation>
</comment>
<dbReference type="PANTHER" id="PTHR12815:SF47">
    <property type="entry name" value="TRANSLOCATION AND ASSEMBLY MODULE SUBUNIT TAMA"/>
    <property type="match status" value="1"/>
</dbReference>
<dbReference type="PROSITE" id="PS51779">
    <property type="entry name" value="POTRA"/>
    <property type="match status" value="3"/>
</dbReference>
<evidence type="ECO:0000256" key="4">
    <source>
        <dbReference type="ARBA" id="ARBA00022729"/>
    </source>
</evidence>
<dbReference type="PANTHER" id="PTHR12815">
    <property type="entry name" value="SORTING AND ASSEMBLY MACHINERY SAMM50 PROTEIN FAMILY MEMBER"/>
    <property type="match status" value="1"/>
</dbReference>
<comment type="subunit">
    <text evidence="8">Part of the Bam complex.</text>
</comment>
<dbReference type="Pfam" id="PF01103">
    <property type="entry name" value="Omp85"/>
    <property type="match status" value="1"/>
</dbReference>
<name>A0A1X6Z931_9RHOB</name>